<dbReference type="PANTHER" id="PTHR43031">
    <property type="entry name" value="FAD-DEPENDENT OXIDOREDUCTASE"/>
    <property type="match status" value="1"/>
</dbReference>
<reference evidence="4" key="1">
    <citation type="journal article" date="2014" name="Int. J. Syst. Evol. Microbiol.">
        <title>Complete genome sequence of Corynebacterium casei LMG S-19264T (=DSM 44701T), isolated from a smear-ripened cheese.</title>
        <authorList>
            <consortium name="US DOE Joint Genome Institute (JGI-PGF)"/>
            <person name="Walter F."/>
            <person name="Albersmeier A."/>
            <person name="Kalinowski J."/>
            <person name="Ruckert C."/>
        </authorList>
    </citation>
    <scope>NUCLEOTIDE SEQUENCE</scope>
    <source>
        <strain evidence="4">CGMCC 1.15758</strain>
    </source>
</reference>
<organism evidence="4 5">
    <name type="scientific">Cysteiniphilum litorale</name>
    <dbReference type="NCBI Taxonomy" id="2056700"/>
    <lineage>
        <taxon>Bacteria</taxon>
        <taxon>Pseudomonadati</taxon>
        <taxon>Pseudomonadota</taxon>
        <taxon>Gammaproteobacteria</taxon>
        <taxon>Thiotrichales</taxon>
        <taxon>Fastidiosibacteraceae</taxon>
        <taxon>Cysteiniphilum</taxon>
    </lineage>
</organism>
<dbReference type="InterPro" id="IPR050229">
    <property type="entry name" value="GlpE_sulfurtransferase"/>
</dbReference>
<keyword evidence="5" id="KW-1185">Reference proteome</keyword>
<dbReference type="EMBL" id="BMJS01000008">
    <property type="protein sequence ID" value="GGF94650.1"/>
    <property type="molecule type" value="Genomic_DNA"/>
</dbReference>
<evidence type="ECO:0000313" key="5">
    <source>
        <dbReference type="Proteomes" id="UP000636949"/>
    </source>
</evidence>
<dbReference type="Pfam" id="PF00581">
    <property type="entry name" value="Rhodanese"/>
    <property type="match status" value="1"/>
</dbReference>
<gene>
    <name evidence="4" type="ORF">GCM10010995_09850</name>
</gene>
<name>A0A8J3E814_9GAMM</name>
<accession>A0A8J3E814</accession>
<keyword evidence="2" id="KW-0472">Membrane</keyword>
<evidence type="ECO:0000313" key="4">
    <source>
        <dbReference type="EMBL" id="GGF94650.1"/>
    </source>
</evidence>
<feature type="region of interest" description="Disordered" evidence="1">
    <location>
        <begin position="157"/>
        <end position="185"/>
    </location>
</feature>
<dbReference type="Proteomes" id="UP000636949">
    <property type="component" value="Unassembled WGS sequence"/>
</dbReference>
<evidence type="ECO:0000259" key="3">
    <source>
        <dbReference type="PROSITE" id="PS50206"/>
    </source>
</evidence>
<dbReference type="CDD" id="cd00158">
    <property type="entry name" value="RHOD"/>
    <property type="match status" value="1"/>
</dbReference>
<feature type="compositionally biased region" description="Basic and acidic residues" evidence="1">
    <location>
        <begin position="157"/>
        <end position="171"/>
    </location>
</feature>
<protein>
    <recommendedName>
        <fullName evidence="3">Rhodanese domain-containing protein</fullName>
    </recommendedName>
</protein>
<dbReference type="AlphaFoldDB" id="A0A8J3E814"/>
<evidence type="ECO:0000256" key="2">
    <source>
        <dbReference type="SAM" id="Phobius"/>
    </source>
</evidence>
<keyword evidence="2" id="KW-1133">Transmembrane helix</keyword>
<feature type="domain" description="Rhodanese" evidence="3">
    <location>
        <begin position="67"/>
        <end position="157"/>
    </location>
</feature>
<dbReference type="SMART" id="SM00450">
    <property type="entry name" value="RHOD"/>
    <property type="match status" value="1"/>
</dbReference>
<dbReference type="PROSITE" id="PS50206">
    <property type="entry name" value="RHODANESE_3"/>
    <property type="match status" value="1"/>
</dbReference>
<reference evidence="4" key="2">
    <citation type="submission" date="2020-09" db="EMBL/GenBank/DDBJ databases">
        <authorList>
            <person name="Sun Q."/>
            <person name="Zhou Y."/>
        </authorList>
    </citation>
    <scope>NUCLEOTIDE SEQUENCE</scope>
    <source>
        <strain evidence="4">CGMCC 1.15758</strain>
    </source>
</reference>
<feature type="transmembrane region" description="Helical" evidence="2">
    <location>
        <begin position="24"/>
        <end position="45"/>
    </location>
</feature>
<sequence>MLILGLALENKYKNRKNMSNLSHFISQNLILCIIFVLAILIYLGYEIRQAKSGRFQLSIQDAINLTNRDKGIFLDIRDSKLFNESHIVGAINSSAAELKENTKTLNKYKNNPIVVYCATGAQSASVCDLLKKAGFDKLYTLKGGFKQWLQDKLPTDNKAVAHNEMNTDKKDVKNRKDKNDKNDKK</sequence>
<dbReference type="Gene3D" id="3.40.250.10">
    <property type="entry name" value="Rhodanese-like domain"/>
    <property type="match status" value="1"/>
</dbReference>
<dbReference type="PANTHER" id="PTHR43031:SF18">
    <property type="entry name" value="RHODANESE-RELATED SULFURTRANSFERASES"/>
    <property type="match status" value="1"/>
</dbReference>
<dbReference type="InterPro" id="IPR001763">
    <property type="entry name" value="Rhodanese-like_dom"/>
</dbReference>
<keyword evidence="2" id="KW-0812">Transmembrane</keyword>
<dbReference type="InterPro" id="IPR036873">
    <property type="entry name" value="Rhodanese-like_dom_sf"/>
</dbReference>
<comment type="caution">
    <text evidence="4">The sequence shown here is derived from an EMBL/GenBank/DDBJ whole genome shotgun (WGS) entry which is preliminary data.</text>
</comment>
<evidence type="ECO:0000256" key="1">
    <source>
        <dbReference type="SAM" id="MobiDB-lite"/>
    </source>
</evidence>
<dbReference type="SUPFAM" id="SSF52821">
    <property type="entry name" value="Rhodanese/Cell cycle control phosphatase"/>
    <property type="match status" value="1"/>
</dbReference>
<proteinExistence type="predicted"/>